<evidence type="ECO:0000313" key="2">
    <source>
        <dbReference type="EMBL" id="PSJ92149.1"/>
    </source>
</evidence>
<organism evidence="2 3">
    <name type="scientific">Brevibacillus fortis</name>
    <dbReference type="NCBI Taxonomy" id="2126352"/>
    <lineage>
        <taxon>Bacteria</taxon>
        <taxon>Bacillati</taxon>
        <taxon>Bacillota</taxon>
        <taxon>Bacilli</taxon>
        <taxon>Bacillales</taxon>
        <taxon>Paenibacillaceae</taxon>
        <taxon>Brevibacillus</taxon>
    </lineage>
</organism>
<proteinExistence type="predicted"/>
<keyword evidence="3" id="KW-1185">Reference proteome</keyword>
<feature type="transmembrane region" description="Helical" evidence="1">
    <location>
        <begin position="46"/>
        <end position="65"/>
    </location>
</feature>
<accession>A0A2P7UYV1</accession>
<keyword evidence="1" id="KW-0812">Transmembrane</keyword>
<keyword evidence="1" id="KW-0472">Membrane</keyword>
<evidence type="ECO:0000313" key="3">
    <source>
        <dbReference type="Proteomes" id="UP000240419"/>
    </source>
</evidence>
<evidence type="ECO:0000256" key="1">
    <source>
        <dbReference type="SAM" id="Phobius"/>
    </source>
</evidence>
<evidence type="ECO:0008006" key="4">
    <source>
        <dbReference type="Google" id="ProtNLM"/>
    </source>
</evidence>
<dbReference type="RefSeq" id="WP_106840548.1">
    <property type="nucleotide sequence ID" value="NZ_JBCNIW010000043.1"/>
</dbReference>
<reference evidence="2 3" key="1">
    <citation type="submission" date="2018-03" db="EMBL/GenBank/DDBJ databases">
        <title>Brevisbacillus phylogenomics.</title>
        <authorList>
            <person name="Dunlap C."/>
        </authorList>
    </citation>
    <scope>NUCLEOTIDE SEQUENCE [LARGE SCALE GENOMIC DNA]</scope>
    <source>
        <strain evidence="2 3">NRRL NRS-1210</strain>
    </source>
</reference>
<comment type="caution">
    <text evidence="2">The sequence shown here is derived from an EMBL/GenBank/DDBJ whole genome shotgun (WGS) entry which is preliminary data.</text>
</comment>
<dbReference type="OrthoDB" id="2474809at2"/>
<dbReference type="EMBL" id="PXZM01000035">
    <property type="protein sequence ID" value="PSJ92149.1"/>
    <property type="molecule type" value="Genomic_DNA"/>
</dbReference>
<name>A0A2P7UYV1_9BACL</name>
<sequence>MDKNPFKSMRDMLVAKPVPKVDVKHKVMAAIRAKENKEEKVVKKKIGLLVTVGMLIGASSVWAGVEMIQLKNEKGEVVFELSQHKLQEQQQMFQQLSQQLSPEDQAKMEERRKKREYIGTVRTEIMNGLKPGTSAAIYWKPTKEQGEDQKNIIYTKKKHPDIMVVSKPIVYKSWKDMEPIVGKVFTLPSEIHGGFRFLEGEVNYEENYEYDVDVEELKAKAVKDNKEYAFTEIPLSNKFSYTNVAYQSEKGKVWVEVRIAEEGGSGTSADVIEKVMIGNNEAALMTHTFEGENSYWLIWIKNGTDLEYSVQADEKVASKDEVIKIAKQINEIK</sequence>
<dbReference type="Proteomes" id="UP000240419">
    <property type="component" value="Unassembled WGS sequence"/>
</dbReference>
<protein>
    <recommendedName>
        <fullName evidence="4">DUF4367 domain-containing protein</fullName>
    </recommendedName>
</protein>
<dbReference type="AlphaFoldDB" id="A0A2P7UYV1"/>
<keyword evidence="1" id="KW-1133">Transmembrane helix</keyword>
<gene>
    <name evidence="2" type="ORF">C7R93_20445</name>
</gene>